<sequence length="1123" mass="128337">MATDIQPNEYSLAETKRHKPCLVYCGHRYVQDKIQNRTIYWRCEDRSHCNGRAHQLVGNGSLPVLTIRHNHSPIIEDLARHDIVSVDSHRRRRRQNRKIISNHSIESNDRPYSSDTANMSSSIKYENLQKVITTSAAPNIHLLSHPNTYYHRQSHQSFVDPIEMTKLLSNITANNSSIRKSHVSTAMDQPSRLNQFSWEEIEGRYLPVIYRHENGIYHRYTSKMYVENTLFQSESWQRHLALARSLPPLVSYSYTENESKLFRSIIEWHLASVHFKTIPSTDCLIRYEDLLEFYKTLRKLRDTTLSTTYKRPIAPLLPSSAVVSKSNMPSAAFELPTQVISSIKSSPQTPLLPSNCDASLQKARSNQSTPTNFKESGWVQINNVFVPYIVKLKVYEHDLTKCQTRPSTSQFQREFYVPYEILIKCNIFTEQEFSLKQFLIKATQQDFDILNSLISNINIFDEKVPEKTLLVNLHHAMIALDRVLYVKFLPSKQPRTQVNKYHANVLAHKGGTLLMNGNKLIPYIVQNNRFYVPLLYTFQSLPNVLLQAKRGARAPRQYEIDYINLLFIYFSIDIPPLTPDNLLVDIFNIKCSSLQPPVHFRTLLEHQQYEKNKLLNATVNSTSSAKSNAGSSVVQKSNKCQPTNVVVNPMIHHPSFYGYSSSKPTPSIKQQVEIKTIYYEHYSLSAIVKSVDTPVNDWKISIRNILQQFSVDIDYHKFVQLVQANSLLRLTKLDEDERRFMKAHSIMNGESEDYYIFQQHLERCIALLNDLKHGSIDITCSSSSNNELQRQQPLPKASSIGAKKRKTVAPSTSLTPLAISNETDPLVETSSRDTGPSLPNGSDALIVNDTNVKSPHHQATCPIVSDHDDDDDDDMMPVVAFVEEEQPLEGLSQVDVDNSFVIVDSSDCNDERIQLDDTNPSYSSGYESSIALTNTDTHNHEENDENNSFTDSKSQSSRKSVNDSMFLTMTQTRINKKRQRYKFGKSRIRPRSITPRVVKKPRSMEEDFSLVTVITHDQIERHLRTLFMPLNELRRTRTRSVKTPSRLGEETPILLDDDNSGATTEADSNVFDILTSPTTPEPKHDVESNEEVHSPYTDNVINANKSNKLGVTIKKVSESDVPE</sequence>
<dbReference type="EMBL" id="CAJNOR010001161">
    <property type="protein sequence ID" value="CAF1088225.1"/>
    <property type="molecule type" value="Genomic_DNA"/>
</dbReference>
<protein>
    <recommendedName>
        <fullName evidence="5">FLYWCH-type domain-containing protein</fullName>
    </recommendedName>
</protein>
<keyword evidence="7" id="KW-1185">Reference proteome</keyword>
<dbReference type="Gene3D" id="2.20.25.240">
    <property type="match status" value="1"/>
</dbReference>
<evidence type="ECO:0000313" key="6">
    <source>
        <dbReference type="EMBL" id="CAF1088225.1"/>
    </source>
</evidence>
<name>A0A814N4K3_ADIRI</name>
<feature type="region of interest" description="Disordered" evidence="4">
    <location>
        <begin position="88"/>
        <end position="117"/>
    </location>
</feature>
<proteinExistence type="predicted"/>
<dbReference type="InterPro" id="IPR007588">
    <property type="entry name" value="Znf_FLYWCH"/>
</dbReference>
<feature type="region of interest" description="Disordered" evidence="4">
    <location>
        <begin position="1072"/>
        <end position="1101"/>
    </location>
</feature>
<keyword evidence="1" id="KW-0479">Metal-binding</keyword>
<evidence type="ECO:0000256" key="1">
    <source>
        <dbReference type="ARBA" id="ARBA00022723"/>
    </source>
</evidence>
<dbReference type="AlphaFoldDB" id="A0A814N4K3"/>
<organism evidence="6 7">
    <name type="scientific">Adineta ricciae</name>
    <name type="common">Rotifer</name>
    <dbReference type="NCBI Taxonomy" id="249248"/>
    <lineage>
        <taxon>Eukaryota</taxon>
        <taxon>Metazoa</taxon>
        <taxon>Spiralia</taxon>
        <taxon>Gnathifera</taxon>
        <taxon>Rotifera</taxon>
        <taxon>Eurotatoria</taxon>
        <taxon>Bdelloidea</taxon>
        <taxon>Adinetida</taxon>
        <taxon>Adinetidae</taxon>
        <taxon>Adineta</taxon>
    </lineage>
</organism>
<feature type="compositionally biased region" description="Basic and acidic residues" evidence="4">
    <location>
        <begin position="1081"/>
        <end position="1093"/>
    </location>
</feature>
<dbReference type="Pfam" id="PF04500">
    <property type="entry name" value="FLYWCH"/>
    <property type="match status" value="1"/>
</dbReference>
<keyword evidence="3" id="KW-0862">Zinc</keyword>
<evidence type="ECO:0000313" key="7">
    <source>
        <dbReference type="Proteomes" id="UP000663828"/>
    </source>
</evidence>
<dbReference type="Proteomes" id="UP000663828">
    <property type="component" value="Unassembled WGS sequence"/>
</dbReference>
<feature type="compositionally biased region" description="Polar residues" evidence="4">
    <location>
        <begin position="782"/>
        <end position="792"/>
    </location>
</feature>
<feature type="compositionally biased region" description="Polar residues" evidence="4">
    <location>
        <begin position="98"/>
        <end position="117"/>
    </location>
</feature>
<feature type="region of interest" description="Disordered" evidence="4">
    <location>
        <begin position="782"/>
        <end position="845"/>
    </location>
</feature>
<feature type="compositionally biased region" description="Polar residues" evidence="4">
    <location>
        <begin position="809"/>
        <end position="840"/>
    </location>
</feature>
<feature type="domain" description="FLYWCH-type" evidence="5">
    <location>
        <begin position="14"/>
        <end position="71"/>
    </location>
</feature>
<evidence type="ECO:0000256" key="4">
    <source>
        <dbReference type="SAM" id="MobiDB-lite"/>
    </source>
</evidence>
<feature type="region of interest" description="Disordered" evidence="4">
    <location>
        <begin position="937"/>
        <end position="962"/>
    </location>
</feature>
<gene>
    <name evidence="6" type="ORF">XAT740_LOCUS17693</name>
</gene>
<keyword evidence="2" id="KW-0863">Zinc-finger</keyword>
<evidence type="ECO:0000256" key="2">
    <source>
        <dbReference type="ARBA" id="ARBA00022771"/>
    </source>
</evidence>
<accession>A0A814N4K3</accession>
<feature type="compositionally biased region" description="Polar residues" evidence="4">
    <location>
        <begin position="948"/>
        <end position="962"/>
    </location>
</feature>
<reference evidence="6" key="1">
    <citation type="submission" date="2021-02" db="EMBL/GenBank/DDBJ databases">
        <authorList>
            <person name="Nowell W R."/>
        </authorList>
    </citation>
    <scope>NUCLEOTIDE SEQUENCE</scope>
</reference>
<evidence type="ECO:0000256" key="3">
    <source>
        <dbReference type="ARBA" id="ARBA00022833"/>
    </source>
</evidence>
<dbReference type="GO" id="GO:0008270">
    <property type="term" value="F:zinc ion binding"/>
    <property type="evidence" value="ECO:0007669"/>
    <property type="project" value="UniProtKB-KW"/>
</dbReference>
<comment type="caution">
    <text evidence="6">The sequence shown here is derived from an EMBL/GenBank/DDBJ whole genome shotgun (WGS) entry which is preliminary data.</text>
</comment>
<evidence type="ECO:0000259" key="5">
    <source>
        <dbReference type="Pfam" id="PF04500"/>
    </source>
</evidence>